<dbReference type="PROSITE" id="PS50893">
    <property type="entry name" value="ABC_TRANSPORTER_2"/>
    <property type="match status" value="1"/>
</dbReference>
<dbReference type="OrthoDB" id="6593433at2759"/>
<dbReference type="Gene3D" id="3.40.50.300">
    <property type="entry name" value="P-loop containing nucleotide triphosphate hydrolases"/>
    <property type="match status" value="1"/>
</dbReference>
<dbReference type="GO" id="GO:0016887">
    <property type="term" value="F:ATP hydrolysis activity"/>
    <property type="evidence" value="ECO:0007669"/>
    <property type="project" value="InterPro"/>
</dbReference>
<dbReference type="SUPFAM" id="SSF52540">
    <property type="entry name" value="P-loop containing nucleoside triphosphate hydrolases"/>
    <property type="match status" value="1"/>
</dbReference>
<protein>
    <submittedName>
        <fullName evidence="4">ATP-binding cassette transporter</fullName>
    </submittedName>
</protein>
<reference evidence="4 5" key="1">
    <citation type="journal article" date="2016" name="Mol. Biol. Evol.">
        <title>Comparative Genomics of Early-Diverging Mushroom-Forming Fungi Provides Insights into the Origins of Lignocellulose Decay Capabilities.</title>
        <authorList>
            <person name="Nagy L.G."/>
            <person name="Riley R."/>
            <person name="Tritt A."/>
            <person name="Adam C."/>
            <person name="Daum C."/>
            <person name="Floudas D."/>
            <person name="Sun H."/>
            <person name="Yadav J.S."/>
            <person name="Pangilinan J."/>
            <person name="Larsson K.H."/>
            <person name="Matsuura K."/>
            <person name="Barry K."/>
            <person name="Labutti K."/>
            <person name="Kuo R."/>
            <person name="Ohm R.A."/>
            <person name="Bhattacharya S.S."/>
            <person name="Shirouzu T."/>
            <person name="Yoshinaga Y."/>
            <person name="Martin F.M."/>
            <person name="Grigoriev I.V."/>
            <person name="Hibbett D.S."/>
        </authorList>
    </citation>
    <scope>NUCLEOTIDE SEQUENCE [LARGE SCALE GENOMIC DNA]</scope>
    <source>
        <strain evidence="4 5">HHB12733</strain>
    </source>
</reference>
<dbReference type="STRING" id="1353952.A0A165JN39"/>
<proteinExistence type="predicted"/>
<evidence type="ECO:0000313" key="5">
    <source>
        <dbReference type="Proteomes" id="UP000076842"/>
    </source>
</evidence>
<keyword evidence="2 4" id="KW-0067">ATP-binding</keyword>
<dbReference type="GO" id="GO:0005524">
    <property type="term" value="F:ATP binding"/>
    <property type="evidence" value="ECO:0007669"/>
    <property type="project" value="UniProtKB-KW"/>
</dbReference>
<dbReference type="Pfam" id="PF00005">
    <property type="entry name" value="ABC_tran"/>
    <property type="match status" value="1"/>
</dbReference>
<dbReference type="SMART" id="SM00382">
    <property type="entry name" value="AAA"/>
    <property type="match status" value="1"/>
</dbReference>
<evidence type="ECO:0000313" key="4">
    <source>
        <dbReference type="EMBL" id="KZT62064.1"/>
    </source>
</evidence>
<dbReference type="EMBL" id="KV423919">
    <property type="protein sequence ID" value="KZT62064.1"/>
    <property type="molecule type" value="Genomic_DNA"/>
</dbReference>
<dbReference type="PANTHER" id="PTHR43119">
    <property type="entry name" value="ABC TRANSPORT PROTEIN ATP-BINDING COMPONENT-RELATED"/>
    <property type="match status" value="1"/>
</dbReference>
<dbReference type="Proteomes" id="UP000076842">
    <property type="component" value="Unassembled WGS sequence"/>
</dbReference>
<evidence type="ECO:0000259" key="3">
    <source>
        <dbReference type="PROSITE" id="PS50893"/>
    </source>
</evidence>
<dbReference type="InterPro" id="IPR003593">
    <property type="entry name" value="AAA+_ATPase"/>
</dbReference>
<evidence type="ECO:0000256" key="2">
    <source>
        <dbReference type="ARBA" id="ARBA00022840"/>
    </source>
</evidence>
<dbReference type="InterPro" id="IPR003439">
    <property type="entry name" value="ABC_transporter-like_ATP-bd"/>
</dbReference>
<name>A0A165JN39_9BASI</name>
<gene>
    <name evidence="4" type="ORF">CALCODRAFT_522569</name>
</gene>
<keyword evidence="1" id="KW-0547">Nucleotide-binding</keyword>
<dbReference type="InParanoid" id="A0A165JN39"/>
<dbReference type="PANTHER" id="PTHR43119:SF1">
    <property type="entry name" value="ABC TRANSPORTER DOMAIN-CONTAINING PROTEIN"/>
    <property type="match status" value="1"/>
</dbReference>
<evidence type="ECO:0000256" key="1">
    <source>
        <dbReference type="ARBA" id="ARBA00022741"/>
    </source>
</evidence>
<dbReference type="PROSITE" id="PS00211">
    <property type="entry name" value="ABC_TRANSPORTER_1"/>
    <property type="match status" value="1"/>
</dbReference>
<sequence>MPEAILTVRGLTYTIPEEKRPLFHDISFEVNKGDIVIIRGPSGCGKTTLLKCLSHLNVYKGKIELLGKTAMQYGVPLYRTKVSYVPQRPSMLPGTPMSFLKTVHNFKARQAYETSEADAVENAVKLSSHWDITEGLWNKDWTELSGGESQRLSMAIAVSLPGAVVLLLDEPTSALDEPTSERVERSLVELCHSPDSSIEALVWITHSDEQAERVGTRTLTLEKGAGTEGVHLISA</sequence>
<dbReference type="AlphaFoldDB" id="A0A165JN39"/>
<dbReference type="InterPro" id="IPR027417">
    <property type="entry name" value="P-loop_NTPase"/>
</dbReference>
<accession>A0A165JN39</accession>
<keyword evidence="5" id="KW-1185">Reference proteome</keyword>
<dbReference type="InterPro" id="IPR017871">
    <property type="entry name" value="ABC_transporter-like_CS"/>
</dbReference>
<organism evidence="4 5">
    <name type="scientific">Calocera cornea HHB12733</name>
    <dbReference type="NCBI Taxonomy" id="1353952"/>
    <lineage>
        <taxon>Eukaryota</taxon>
        <taxon>Fungi</taxon>
        <taxon>Dikarya</taxon>
        <taxon>Basidiomycota</taxon>
        <taxon>Agaricomycotina</taxon>
        <taxon>Dacrymycetes</taxon>
        <taxon>Dacrymycetales</taxon>
        <taxon>Dacrymycetaceae</taxon>
        <taxon>Calocera</taxon>
    </lineage>
</organism>
<feature type="domain" description="ABC transporter" evidence="3">
    <location>
        <begin position="6"/>
        <end position="233"/>
    </location>
</feature>